<evidence type="ECO:0000313" key="2">
    <source>
        <dbReference type="Proteomes" id="UP001164705"/>
    </source>
</evidence>
<dbReference type="KEGG" id="lnu:N7U66_20510"/>
<protein>
    <submittedName>
        <fullName evidence="1">Uncharacterized protein</fullName>
    </submittedName>
</protein>
<dbReference type="AlphaFoldDB" id="A0A9E8MVH5"/>
<accession>A0A9E8MVH5</accession>
<keyword evidence="2" id="KW-1185">Reference proteome</keyword>
<dbReference type="Proteomes" id="UP001164705">
    <property type="component" value="Chromosome"/>
</dbReference>
<dbReference type="RefSeq" id="WP_267676723.1">
    <property type="nucleotide sequence ID" value="NZ_CP113088.1"/>
</dbReference>
<dbReference type="EMBL" id="CP113088">
    <property type="protein sequence ID" value="WAC02126.1"/>
    <property type="molecule type" value="Genomic_DNA"/>
</dbReference>
<organism evidence="1 2">
    <name type="scientific">Lacinutrix neustonica</name>
    <dbReference type="NCBI Taxonomy" id="2980107"/>
    <lineage>
        <taxon>Bacteria</taxon>
        <taxon>Pseudomonadati</taxon>
        <taxon>Bacteroidota</taxon>
        <taxon>Flavobacteriia</taxon>
        <taxon>Flavobacteriales</taxon>
        <taxon>Flavobacteriaceae</taxon>
        <taxon>Lacinutrix</taxon>
    </lineage>
</organism>
<sequence length="135" mass="16257">MNIKIVLLFVFTLIYLSGFSQEIKLIEGIAYIDNAKYISLEKTNKKKYIIGNTDTKEEILKIELFKSYNTIDKRTHKLPRVFFIRINETMEFESDIQSEIELVRFLYKNKIVFFDGKPNEKKVFDYLEYLKNYRN</sequence>
<evidence type="ECO:0000313" key="1">
    <source>
        <dbReference type="EMBL" id="WAC02126.1"/>
    </source>
</evidence>
<reference evidence="1" key="1">
    <citation type="submission" date="2022-11" db="EMBL/GenBank/DDBJ databases">
        <title>Lacinutrix neustonica HL-RS19T sp. nov., isolated from the surface microlayer sample of brackish Lake Shihwa.</title>
        <authorList>
            <person name="Choi J.Y."/>
            <person name="Hwang C.Y."/>
        </authorList>
    </citation>
    <scope>NUCLEOTIDE SEQUENCE</scope>
    <source>
        <strain evidence="1">HL-RS19</strain>
    </source>
</reference>
<proteinExistence type="predicted"/>
<name>A0A9E8MVH5_9FLAO</name>
<gene>
    <name evidence="1" type="ORF">N7U66_20510</name>
</gene>